<evidence type="ECO:0000256" key="2">
    <source>
        <dbReference type="ARBA" id="ARBA00022723"/>
    </source>
</evidence>
<keyword evidence="3" id="KW-0677">Repeat</keyword>
<dbReference type="FunFam" id="3.30.160.60:FF:001102">
    <property type="entry name" value="Transcription factor IIIA"/>
    <property type="match status" value="1"/>
</dbReference>
<feature type="compositionally biased region" description="Acidic residues" evidence="8">
    <location>
        <begin position="114"/>
        <end position="124"/>
    </location>
</feature>
<gene>
    <name evidence="10" type="ORF">MCOM1403_LOCUS4454</name>
</gene>
<dbReference type="InterPro" id="IPR013087">
    <property type="entry name" value="Znf_C2H2_type"/>
</dbReference>
<feature type="domain" description="C2H2-type" evidence="9">
    <location>
        <begin position="414"/>
        <end position="443"/>
    </location>
</feature>
<dbReference type="Pfam" id="PF12874">
    <property type="entry name" value="zf-met"/>
    <property type="match status" value="1"/>
</dbReference>
<dbReference type="InterPro" id="IPR036236">
    <property type="entry name" value="Znf_C2H2_sf"/>
</dbReference>
<dbReference type="PANTHER" id="PTHR14003:SF19">
    <property type="entry name" value="YY2 TRANSCRIPTION FACTOR"/>
    <property type="match status" value="1"/>
</dbReference>
<dbReference type="GO" id="GO:0005667">
    <property type="term" value="C:transcription regulator complex"/>
    <property type="evidence" value="ECO:0007669"/>
    <property type="project" value="TreeGrafter"/>
</dbReference>
<dbReference type="SUPFAM" id="SSF57667">
    <property type="entry name" value="beta-beta-alpha zinc fingers"/>
    <property type="match status" value="2"/>
</dbReference>
<keyword evidence="5" id="KW-0862">Zinc</keyword>
<keyword evidence="2" id="KW-0479">Metal-binding</keyword>
<name>A0A7S0IBU9_MICPS</name>
<feature type="region of interest" description="Disordered" evidence="8">
    <location>
        <begin position="1"/>
        <end position="45"/>
    </location>
</feature>
<evidence type="ECO:0000256" key="5">
    <source>
        <dbReference type="ARBA" id="ARBA00022833"/>
    </source>
</evidence>
<organism evidence="10">
    <name type="scientific">Micromonas pusilla</name>
    <name type="common">Picoplanktonic green alga</name>
    <name type="synonym">Chromulina pusilla</name>
    <dbReference type="NCBI Taxonomy" id="38833"/>
    <lineage>
        <taxon>Eukaryota</taxon>
        <taxon>Viridiplantae</taxon>
        <taxon>Chlorophyta</taxon>
        <taxon>Mamiellophyceae</taxon>
        <taxon>Mamiellales</taxon>
        <taxon>Mamiellaceae</taxon>
        <taxon>Micromonas</taxon>
    </lineage>
</organism>
<sequence>MAEVATPVVGSHADDDTAVAEVEGADAERSLASSPAVTGPRVREEDITEIVTEEEAKAGRGFFRTSRGALRCGRCRSCSNRLLKRRCDLLEPPRHATGAPSKPRRHPPKPHGDDDADADADGDADNPHRAFATWQRRTLFEEDENADPAKVKFAWRRVTHARNSRSKMPPMRPDEPAVRTYGSSKQAAQGTGGDPDMVEELAAADGRGVAVVAPAPDLRPLGGANGGADLLRLARAVMAAAEGRPPPTIASFVDVDDDDLNDARSAGGARPRYSTLKCGVCSGCARGGRAGAKDFATRRCDVHPEQTPEPANDAARRRDRPGNVGPGVGHKRARDDVGASTLRPPATTSSVGWFTCETCGKSFAGKRFLLKHAKTHDADRPYTCAFEGCTMGFLDSSKLKRHWLTHPGVDHLRHMCPYQKCGQAFETAAARASHMGEHTDERYYFCWNVRCNKRFNSREAMEAHMQKVHRNEIEAE</sequence>
<dbReference type="GO" id="GO:0031519">
    <property type="term" value="C:PcG protein complex"/>
    <property type="evidence" value="ECO:0007669"/>
    <property type="project" value="TreeGrafter"/>
</dbReference>
<dbReference type="GO" id="GO:0000785">
    <property type="term" value="C:chromatin"/>
    <property type="evidence" value="ECO:0007669"/>
    <property type="project" value="TreeGrafter"/>
</dbReference>
<feature type="region of interest" description="Disordered" evidence="8">
    <location>
        <begin position="301"/>
        <end position="344"/>
    </location>
</feature>
<dbReference type="GO" id="GO:0008270">
    <property type="term" value="F:zinc ion binding"/>
    <property type="evidence" value="ECO:0007669"/>
    <property type="project" value="UniProtKB-KW"/>
</dbReference>
<feature type="region of interest" description="Disordered" evidence="8">
    <location>
        <begin position="161"/>
        <end position="194"/>
    </location>
</feature>
<comment type="subcellular location">
    <subcellularLocation>
        <location evidence="1">Nucleus</location>
    </subcellularLocation>
</comment>
<dbReference type="GO" id="GO:0000978">
    <property type="term" value="F:RNA polymerase II cis-regulatory region sequence-specific DNA binding"/>
    <property type="evidence" value="ECO:0007669"/>
    <property type="project" value="TreeGrafter"/>
</dbReference>
<dbReference type="SMART" id="SM00355">
    <property type="entry name" value="ZnF_C2H2"/>
    <property type="match status" value="4"/>
</dbReference>
<dbReference type="Pfam" id="PF00096">
    <property type="entry name" value="zf-C2H2"/>
    <property type="match status" value="1"/>
</dbReference>
<dbReference type="PANTHER" id="PTHR14003">
    <property type="entry name" value="TRANSCRIPTIONAL REPRESSOR PROTEIN YY"/>
    <property type="match status" value="1"/>
</dbReference>
<proteinExistence type="predicted"/>
<dbReference type="EMBL" id="HBEQ01005637">
    <property type="protein sequence ID" value="CAD8517028.1"/>
    <property type="molecule type" value="Transcribed_RNA"/>
</dbReference>
<evidence type="ECO:0000256" key="4">
    <source>
        <dbReference type="ARBA" id="ARBA00022771"/>
    </source>
</evidence>
<dbReference type="Gene3D" id="3.30.160.60">
    <property type="entry name" value="Classic Zinc Finger"/>
    <property type="match status" value="3"/>
</dbReference>
<keyword evidence="4 7" id="KW-0863">Zinc-finger</keyword>
<evidence type="ECO:0000256" key="7">
    <source>
        <dbReference type="PROSITE-ProRule" id="PRU00042"/>
    </source>
</evidence>
<feature type="domain" description="C2H2-type" evidence="9">
    <location>
        <begin position="444"/>
        <end position="474"/>
    </location>
</feature>
<reference evidence="10" key="1">
    <citation type="submission" date="2021-01" db="EMBL/GenBank/DDBJ databases">
        <authorList>
            <person name="Corre E."/>
            <person name="Pelletier E."/>
            <person name="Niang G."/>
            <person name="Scheremetjew M."/>
            <person name="Finn R."/>
            <person name="Kale V."/>
            <person name="Holt S."/>
            <person name="Cochrane G."/>
            <person name="Meng A."/>
            <person name="Brown T."/>
            <person name="Cohen L."/>
        </authorList>
    </citation>
    <scope>NUCLEOTIDE SEQUENCE</scope>
    <source>
        <strain evidence="10">CCMP1723</strain>
    </source>
</reference>
<keyword evidence="6" id="KW-0539">Nucleus</keyword>
<evidence type="ECO:0000256" key="8">
    <source>
        <dbReference type="SAM" id="MobiDB-lite"/>
    </source>
</evidence>
<dbReference type="AlphaFoldDB" id="A0A7S0IBU9"/>
<dbReference type="PROSITE" id="PS00028">
    <property type="entry name" value="ZINC_FINGER_C2H2_1"/>
    <property type="match status" value="4"/>
</dbReference>
<evidence type="ECO:0000256" key="3">
    <source>
        <dbReference type="ARBA" id="ARBA00022737"/>
    </source>
</evidence>
<protein>
    <recommendedName>
        <fullName evidence="9">C2H2-type domain-containing protein</fullName>
    </recommendedName>
</protein>
<evidence type="ECO:0000313" key="10">
    <source>
        <dbReference type="EMBL" id="CAD8517028.1"/>
    </source>
</evidence>
<evidence type="ECO:0000259" key="9">
    <source>
        <dbReference type="PROSITE" id="PS50157"/>
    </source>
</evidence>
<evidence type="ECO:0000256" key="6">
    <source>
        <dbReference type="ARBA" id="ARBA00023242"/>
    </source>
</evidence>
<evidence type="ECO:0000256" key="1">
    <source>
        <dbReference type="ARBA" id="ARBA00004123"/>
    </source>
</evidence>
<dbReference type="PROSITE" id="PS50157">
    <property type="entry name" value="ZINC_FINGER_C2H2_2"/>
    <property type="match status" value="4"/>
</dbReference>
<feature type="domain" description="C2H2-type" evidence="9">
    <location>
        <begin position="354"/>
        <end position="381"/>
    </location>
</feature>
<feature type="region of interest" description="Disordered" evidence="8">
    <location>
        <begin position="91"/>
        <end position="127"/>
    </location>
</feature>
<dbReference type="GO" id="GO:0000981">
    <property type="term" value="F:DNA-binding transcription factor activity, RNA polymerase II-specific"/>
    <property type="evidence" value="ECO:0007669"/>
    <property type="project" value="TreeGrafter"/>
</dbReference>
<accession>A0A7S0IBU9</accession>
<feature type="domain" description="C2H2-type" evidence="9">
    <location>
        <begin position="382"/>
        <end position="411"/>
    </location>
</feature>